<evidence type="ECO:0000256" key="10">
    <source>
        <dbReference type="PROSITE-ProRule" id="PRU00452"/>
    </source>
</evidence>
<dbReference type="CDD" id="cd16651">
    <property type="entry name" value="SPL-RING_NSE2"/>
    <property type="match status" value="1"/>
</dbReference>
<dbReference type="GO" id="GO:0008270">
    <property type="term" value="F:zinc ion binding"/>
    <property type="evidence" value="ECO:0007669"/>
    <property type="project" value="UniProtKB-KW"/>
</dbReference>
<comment type="similarity">
    <text evidence="3">Belongs to the NSE2 family.</text>
</comment>
<keyword evidence="9" id="KW-0539">Nucleus</keyword>
<reference evidence="13" key="2">
    <citation type="journal article" date="2018" name="BMC Genomics">
        <title>A manually annotated Actinidia chinensis var. chinensis (kiwifruit) genome highlights the challenges associated with draft genomes and gene prediction in plants.</title>
        <authorList>
            <person name="Pilkington S.M."/>
            <person name="Crowhurst R."/>
            <person name="Hilario E."/>
            <person name="Nardozza S."/>
            <person name="Fraser L."/>
            <person name="Peng Y."/>
            <person name="Gunaseelan K."/>
            <person name="Simpson R."/>
            <person name="Tahir J."/>
            <person name="Deroles S.C."/>
            <person name="Templeton K."/>
            <person name="Luo Z."/>
            <person name="Davy M."/>
            <person name="Cheng C."/>
            <person name="McNeilage M."/>
            <person name="Scaglione D."/>
            <person name="Liu Y."/>
            <person name="Zhang Q."/>
            <person name="Datson P."/>
            <person name="De Silva N."/>
            <person name="Gardiner S.E."/>
            <person name="Bassett H."/>
            <person name="Chagne D."/>
            <person name="McCallum J."/>
            <person name="Dzierzon H."/>
            <person name="Deng C."/>
            <person name="Wang Y.Y."/>
            <person name="Barron L."/>
            <person name="Manako K."/>
            <person name="Bowen J."/>
            <person name="Foster T.M."/>
            <person name="Erridge Z.A."/>
            <person name="Tiffin H."/>
            <person name="Waite C.N."/>
            <person name="Davies K.M."/>
            <person name="Grierson E.P."/>
            <person name="Laing W.A."/>
            <person name="Kirk R."/>
            <person name="Chen X."/>
            <person name="Wood M."/>
            <person name="Montefiori M."/>
            <person name="Brummell D.A."/>
            <person name="Schwinn K.E."/>
            <person name="Catanach A."/>
            <person name="Fullerton C."/>
            <person name="Li D."/>
            <person name="Meiyalaghan S."/>
            <person name="Nieuwenhuizen N."/>
            <person name="Read N."/>
            <person name="Prakash R."/>
            <person name="Hunter D."/>
            <person name="Zhang H."/>
            <person name="McKenzie M."/>
            <person name="Knabel M."/>
            <person name="Harris A."/>
            <person name="Allan A.C."/>
            <person name="Gleave A."/>
            <person name="Chen A."/>
            <person name="Janssen B.J."/>
            <person name="Plunkett B."/>
            <person name="Ampomah-Dwamena C."/>
            <person name="Voogd C."/>
            <person name="Leif D."/>
            <person name="Lafferty D."/>
            <person name="Souleyre E.J.F."/>
            <person name="Varkonyi-Gasic E."/>
            <person name="Gambi F."/>
            <person name="Hanley J."/>
            <person name="Yao J.L."/>
            <person name="Cheung J."/>
            <person name="David K.M."/>
            <person name="Warren B."/>
            <person name="Marsh K."/>
            <person name="Snowden K.C."/>
            <person name="Lin-Wang K."/>
            <person name="Brian L."/>
            <person name="Martinez-Sanchez M."/>
            <person name="Wang M."/>
            <person name="Ileperuma N."/>
            <person name="Macnee N."/>
            <person name="Campin R."/>
            <person name="McAtee P."/>
            <person name="Drummond R.S.M."/>
            <person name="Espley R.V."/>
            <person name="Ireland H.S."/>
            <person name="Wu R."/>
            <person name="Atkinson R.G."/>
            <person name="Karunairetnam S."/>
            <person name="Bulley S."/>
            <person name="Chunkath S."/>
            <person name="Hanley Z."/>
            <person name="Storey R."/>
            <person name="Thrimawithana A.H."/>
            <person name="Thomson S."/>
            <person name="David C."/>
            <person name="Testolin R."/>
            <person name="Huang H."/>
            <person name="Hellens R.P."/>
            <person name="Schaffer R.J."/>
        </authorList>
    </citation>
    <scope>NUCLEOTIDE SEQUENCE [LARGE SCALE GENOMIC DNA]</scope>
    <source>
        <strain evidence="13">cv. Red5</strain>
    </source>
</reference>
<evidence type="ECO:0000256" key="5">
    <source>
        <dbReference type="ARBA" id="ARBA00022723"/>
    </source>
</evidence>
<evidence type="ECO:0000256" key="9">
    <source>
        <dbReference type="ARBA" id="ARBA00023242"/>
    </source>
</evidence>
<dbReference type="Gene3D" id="3.30.40.10">
    <property type="entry name" value="Zinc/RING finger domain, C3HC4 (zinc finger)"/>
    <property type="match status" value="1"/>
</dbReference>
<dbReference type="InterPro" id="IPR013083">
    <property type="entry name" value="Znf_RING/FYVE/PHD"/>
</dbReference>
<evidence type="ECO:0000259" key="11">
    <source>
        <dbReference type="PROSITE" id="PS51044"/>
    </source>
</evidence>
<dbReference type="GO" id="GO:0030915">
    <property type="term" value="C:Smc5-Smc6 complex"/>
    <property type="evidence" value="ECO:0007669"/>
    <property type="project" value="InterPro"/>
</dbReference>
<evidence type="ECO:0000256" key="6">
    <source>
        <dbReference type="ARBA" id="ARBA00022771"/>
    </source>
</evidence>
<sequence>MASTSAASRPNGVAGRFQSAATTLFSDNQSLISIGSLEIRKVMITMKDGAVDLERRNQSQMVTQLHTSSFKSICIQIPSYFASWNVHHAGQPLPGEEQEDLVMTSTQSNLLNINCPLTGKPITELATPVRSVDCKHIYEKDAIMPYIRSKNPHSQCPVAGCPKILVAERVVCDPLLLVEIDEMRYKQSARTDVVEDFTNEEDSG</sequence>
<dbReference type="PANTHER" id="PTHR21330">
    <property type="entry name" value="E3 SUMO-PROTEIN LIGASE NSE2"/>
    <property type="match status" value="1"/>
</dbReference>
<dbReference type="STRING" id="1590841.A0A2R6QW50"/>
<gene>
    <name evidence="12" type="ORF">CEY00_Acc13476</name>
</gene>
<dbReference type="PANTHER" id="PTHR21330:SF1">
    <property type="entry name" value="E3 SUMO-PROTEIN LIGASE NSE2"/>
    <property type="match status" value="1"/>
</dbReference>
<organism evidence="12 13">
    <name type="scientific">Actinidia chinensis var. chinensis</name>
    <name type="common">Chinese soft-hair kiwi</name>
    <dbReference type="NCBI Taxonomy" id="1590841"/>
    <lineage>
        <taxon>Eukaryota</taxon>
        <taxon>Viridiplantae</taxon>
        <taxon>Streptophyta</taxon>
        <taxon>Embryophyta</taxon>
        <taxon>Tracheophyta</taxon>
        <taxon>Spermatophyta</taxon>
        <taxon>Magnoliopsida</taxon>
        <taxon>eudicotyledons</taxon>
        <taxon>Gunneridae</taxon>
        <taxon>Pentapetalae</taxon>
        <taxon>asterids</taxon>
        <taxon>Ericales</taxon>
        <taxon>Actinidiaceae</taxon>
        <taxon>Actinidia</taxon>
    </lineage>
</organism>
<accession>A0A2R6QW50</accession>
<dbReference type="GO" id="GO:0000724">
    <property type="term" value="P:double-strand break repair via homologous recombination"/>
    <property type="evidence" value="ECO:0007669"/>
    <property type="project" value="InterPro"/>
</dbReference>
<dbReference type="InterPro" id="IPR004181">
    <property type="entry name" value="Znf_MIZ"/>
</dbReference>
<evidence type="ECO:0000256" key="3">
    <source>
        <dbReference type="ARBA" id="ARBA00008212"/>
    </source>
</evidence>
<dbReference type="Pfam" id="PF11789">
    <property type="entry name" value="zf-Nse"/>
    <property type="match status" value="1"/>
</dbReference>
<dbReference type="PROSITE" id="PS51044">
    <property type="entry name" value="ZF_SP_RING"/>
    <property type="match status" value="1"/>
</dbReference>
<dbReference type="EMBL" id="NKQK01000012">
    <property type="protein sequence ID" value="PSS15983.1"/>
    <property type="molecule type" value="Genomic_DNA"/>
</dbReference>
<keyword evidence="8" id="KW-0862">Zinc</keyword>
<comment type="caution">
    <text evidence="12">The sequence shown here is derived from an EMBL/GenBank/DDBJ whole genome shotgun (WGS) entry which is preliminary data.</text>
</comment>
<keyword evidence="13" id="KW-1185">Reference proteome</keyword>
<dbReference type="InParanoid" id="A0A2R6QW50"/>
<keyword evidence="4" id="KW-0808">Transferase</keyword>
<evidence type="ECO:0000313" key="13">
    <source>
        <dbReference type="Proteomes" id="UP000241394"/>
    </source>
</evidence>
<dbReference type="OrthoDB" id="26899at2759"/>
<dbReference type="UniPathway" id="UPA00886"/>
<evidence type="ECO:0000256" key="4">
    <source>
        <dbReference type="ARBA" id="ARBA00022679"/>
    </source>
</evidence>
<dbReference type="OMA" id="SICIQIP"/>
<dbReference type="SUPFAM" id="SSF57850">
    <property type="entry name" value="RING/U-box"/>
    <property type="match status" value="1"/>
</dbReference>
<evidence type="ECO:0000256" key="7">
    <source>
        <dbReference type="ARBA" id="ARBA00022786"/>
    </source>
</evidence>
<keyword evidence="6 10" id="KW-0863">Zinc-finger</keyword>
<keyword evidence="5" id="KW-0479">Metal-binding</keyword>
<evidence type="ECO:0000256" key="2">
    <source>
        <dbReference type="ARBA" id="ARBA00004718"/>
    </source>
</evidence>
<dbReference type="FunCoup" id="A0A2R6QW50">
    <property type="interactions" value="3369"/>
</dbReference>
<evidence type="ECO:0000256" key="1">
    <source>
        <dbReference type="ARBA" id="ARBA00004123"/>
    </source>
</evidence>
<dbReference type="GO" id="GO:0016925">
    <property type="term" value="P:protein sumoylation"/>
    <property type="evidence" value="ECO:0007669"/>
    <property type="project" value="UniProtKB-UniPathway"/>
</dbReference>
<feature type="domain" description="SP-RING-type" evidence="11">
    <location>
        <begin position="97"/>
        <end position="185"/>
    </location>
</feature>
<dbReference type="GO" id="GO:0061665">
    <property type="term" value="F:SUMO ligase activity"/>
    <property type="evidence" value="ECO:0007669"/>
    <property type="project" value="TreeGrafter"/>
</dbReference>
<protein>
    <submittedName>
        <fullName evidence="12">E3 SUMO-protein like</fullName>
    </submittedName>
</protein>
<dbReference type="Proteomes" id="UP000241394">
    <property type="component" value="Chromosome LG12"/>
</dbReference>
<name>A0A2R6QW50_ACTCC</name>
<evidence type="ECO:0000313" key="12">
    <source>
        <dbReference type="EMBL" id="PSS15983.1"/>
    </source>
</evidence>
<comment type="subcellular location">
    <subcellularLocation>
        <location evidence="1">Nucleus</location>
    </subcellularLocation>
</comment>
<reference evidence="12 13" key="1">
    <citation type="submission" date="2017-07" db="EMBL/GenBank/DDBJ databases">
        <title>An improved, manually edited Actinidia chinensis var. chinensis (kiwifruit) genome highlights the challenges associated with draft genomes and gene prediction in plants.</title>
        <authorList>
            <person name="Pilkington S."/>
            <person name="Crowhurst R."/>
            <person name="Hilario E."/>
            <person name="Nardozza S."/>
            <person name="Fraser L."/>
            <person name="Peng Y."/>
            <person name="Gunaseelan K."/>
            <person name="Simpson R."/>
            <person name="Tahir J."/>
            <person name="Deroles S."/>
            <person name="Templeton K."/>
            <person name="Luo Z."/>
            <person name="Davy M."/>
            <person name="Cheng C."/>
            <person name="Mcneilage M."/>
            <person name="Scaglione D."/>
            <person name="Liu Y."/>
            <person name="Zhang Q."/>
            <person name="Datson P."/>
            <person name="De Silva N."/>
            <person name="Gardiner S."/>
            <person name="Bassett H."/>
            <person name="Chagne D."/>
            <person name="Mccallum J."/>
            <person name="Dzierzon H."/>
            <person name="Deng C."/>
            <person name="Wang Y.-Y."/>
            <person name="Barron N."/>
            <person name="Manako K."/>
            <person name="Bowen J."/>
            <person name="Foster T."/>
            <person name="Erridge Z."/>
            <person name="Tiffin H."/>
            <person name="Waite C."/>
            <person name="Davies K."/>
            <person name="Grierson E."/>
            <person name="Laing W."/>
            <person name="Kirk R."/>
            <person name="Chen X."/>
            <person name="Wood M."/>
            <person name="Montefiori M."/>
            <person name="Brummell D."/>
            <person name="Schwinn K."/>
            <person name="Catanach A."/>
            <person name="Fullerton C."/>
            <person name="Li D."/>
            <person name="Meiyalaghan S."/>
            <person name="Nieuwenhuizen N."/>
            <person name="Read N."/>
            <person name="Prakash R."/>
            <person name="Hunter D."/>
            <person name="Zhang H."/>
            <person name="Mckenzie M."/>
            <person name="Knabel M."/>
            <person name="Harris A."/>
            <person name="Allan A."/>
            <person name="Chen A."/>
            <person name="Janssen B."/>
            <person name="Plunkett B."/>
            <person name="Dwamena C."/>
            <person name="Voogd C."/>
            <person name="Leif D."/>
            <person name="Lafferty D."/>
            <person name="Souleyre E."/>
            <person name="Varkonyi-Gasic E."/>
            <person name="Gambi F."/>
            <person name="Hanley J."/>
            <person name="Yao J.-L."/>
            <person name="Cheung J."/>
            <person name="David K."/>
            <person name="Warren B."/>
            <person name="Marsh K."/>
            <person name="Snowden K."/>
            <person name="Lin-Wang K."/>
            <person name="Brian L."/>
            <person name="Martinez-Sanchez M."/>
            <person name="Wang M."/>
            <person name="Ileperuma N."/>
            <person name="Macnee N."/>
            <person name="Campin R."/>
            <person name="Mcatee P."/>
            <person name="Drummond R."/>
            <person name="Espley R."/>
            <person name="Ireland H."/>
            <person name="Wu R."/>
            <person name="Atkinson R."/>
            <person name="Karunairetnam S."/>
            <person name="Bulley S."/>
            <person name="Chunkath S."/>
            <person name="Hanley Z."/>
            <person name="Storey R."/>
            <person name="Thrimawithana A."/>
            <person name="Thomson S."/>
            <person name="David C."/>
            <person name="Testolin R."/>
        </authorList>
    </citation>
    <scope>NUCLEOTIDE SEQUENCE [LARGE SCALE GENOMIC DNA]</scope>
    <source>
        <strain evidence="13">cv. Red5</strain>
        <tissue evidence="12">Young leaf</tissue>
    </source>
</reference>
<keyword evidence="7" id="KW-0833">Ubl conjugation pathway</keyword>
<dbReference type="AlphaFoldDB" id="A0A2R6QW50"/>
<evidence type="ECO:0000256" key="8">
    <source>
        <dbReference type="ARBA" id="ARBA00022833"/>
    </source>
</evidence>
<dbReference type="InterPro" id="IPR026846">
    <property type="entry name" value="Nse2(Mms21)"/>
</dbReference>
<proteinExistence type="inferred from homology"/>
<dbReference type="Gramene" id="PSS15983">
    <property type="protein sequence ID" value="PSS15983"/>
    <property type="gene ID" value="CEY00_Acc13476"/>
</dbReference>
<dbReference type="GO" id="GO:0005634">
    <property type="term" value="C:nucleus"/>
    <property type="evidence" value="ECO:0007669"/>
    <property type="project" value="UniProtKB-SubCell"/>
</dbReference>
<comment type="pathway">
    <text evidence="2">Protein modification; protein sumoylation.</text>
</comment>